<sequence length="225" mass="25838">MSEEEFDSEVEVKEEPRVVGKLENGVCDVSNQNLSSLFCLGVQYKLQQLNASNNQLTSLKSLKQQPMMTFLDISGNPIENIDGFNRLTKLEELLMLDTPISTLENWRLAIINTVPSLKKLNNEEITDEERENAKNFTDFDSFTSDSAKYDNAVNNQLKNNQIKKYHQFHQGEFKDFARNEALLWDLQNSGPCPKITDTSSDEDLKRAIISLRHRNRKLADTFLKC</sequence>
<evidence type="ECO:0000313" key="3">
    <source>
        <dbReference type="EMBL" id="EAY00026.1"/>
    </source>
</evidence>
<gene>
    <name evidence="3" type="ORF">TVAG_029300</name>
</gene>
<dbReference type="PROSITE" id="PS51450">
    <property type="entry name" value="LRR"/>
    <property type="match status" value="2"/>
</dbReference>
<dbReference type="EMBL" id="DS113617">
    <property type="protein sequence ID" value="EAY00026.1"/>
    <property type="molecule type" value="Genomic_DNA"/>
</dbReference>
<dbReference type="Proteomes" id="UP000001542">
    <property type="component" value="Unassembled WGS sequence"/>
</dbReference>
<dbReference type="PANTHER" id="PTHR18849:SF0">
    <property type="entry name" value="CILIA- AND FLAGELLA-ASSOCIATED PROTEIN 410-RELATED"/>
    <property type="match status" value="1"/>
</dbReference>
<organism evidence="3 4">
    <name type="scientific">Trichomonas vaginalis (strain ATCC PRA-98 / G3)</name>
    <dbReference type="NCBI Taxonomy" id="412133"/>
    <lineage>
        <taxon>Eukaryota</taxon>
        <taxon>Metamonada</taxon>
        <taxon>Parabasalia</taxon>
        <taxon>Trichomonadida</taxon>
        <taxon>Trichomonadidae</taxon>
        <taxon>Trichomonas</taxon>
    </lineage>
</organism>
<accession>A2F522</accession>
<dbReference type="RefSeq" id="XP_001312955.1">
    <property type="nucleotide sequence ID" value="XM_001312954.1"/>
</dbReference>
<dbReference type="SMR" id="A2F522"/>
<dbReference type="OrthoDB" id="2160613at2759"/>
<dbReference type="STRING" id="5722.A2F522"/>
<reference evidence="3" key="1">
    <citation type="submission" date="2006-10" db="EMBL/GenBank/DDBJ databases">
        <authorList>
            <person name="Amadeo P."/>
            <person name="Zhao Q."/>
            <person name="Wortman J."/>
            <person name="Fraser-Liggett C."/>
            <person name="Carlton J."/>
        </authorList>
    </citation>
    <scope>NUCLEOTIDE SEQUENCE</scope>
    <source>
        <strain evidence="3">G3</strain>
    </source>
</reference>
<dbReference type="AlphaFoldDB" id="A2F522"/>
<keyword evidence="1" id="KW-0433">Leucine-rich repeat</keyword>
<evidence type="ECO:0000313" key="4">
    <source>
        <dbReference type="Proteomes" id="UP000001542"/>
    </source>
</evidence>
<dbReference type="InterPro" id="IPR001611">
    <property type="entry name" value="Leu-rich_rpt"/>
</dbReference>
<dbReference type="VEuPathDB" id="TrichDB:TVAG_029300"/>
<evidence type="ECO:0000256" key="1">
    <source>
        <dbReference type="ARBA" id="ARBA00022614"/>
    </source>
</evidence>
<dbReference type="InterPro" id="IPR032675">
    <property type="entry name" value="LRR_dom_sf"/>
</dbReference>
<protein>
    <submittedName>
        <fullName evidence="3">Leucine Rich Repeat family protein</fullName>
    </submittedName>
</protein>
<dbReference type="SUPFAM" id="SSF52058">
    <property type="entry name" value="L domain-like"/>
    <property type="match status" value="1"/>
</dbReference>
<dbReference type="PANTHER" id="PTHR18849">
    <property type="entry name" value="LEUCINE RICH REPEAT PROTEIN"/>
    <property type="match status" value="1"/>
</dbReference>
<keyword evidence="4" id="KW-1185">Reference proteome</keyword>
<dbReference type="KEGG" id="tva:4757845"/>
<name>A2F522_TRIV3</name>
<dbReference type="Gene3D" id="3.80.10.10">
    <property type="entry name" value="Ribonuclease Inhibitor"/>
    <property type="match status" value="1"/>
</dbReference>
<evidence type="ECO:0000256" key="2">
    <source>
        <dbReference type="ARBA" id="ARBA00022737"/>
    </source>
</evidence>
<reference evidence="3" key="2">
    <citation type="journal article" date="2007" name="Science">
        <title>Draft genome sequence of the sexually transmitted pathogen Trichomonas vaginalis.</title>
        <authorList>
            <person name="Carlton J.M."/>
            <person name="Hirt R.P."/>
            <person name="Silva J.C."/>
            <person name="Delcher A.L."/>
            <person name="Schatz M."/>
            <person name="Zhao Q."/>
            <person name="Wortman J.R."/>
            <person name="Bidwell S.L."/>
            <person name="Alsmark U.C.M."/>
            <person name="Besteiro S."/>
            <person name="Sicheritz-Ponten T."/>
            <person name="Noel C.J."/>
            <person name="Dacks J.B."/>
            <person name="Foster P.G."/>
            <person name="Simillion C."/>
            <person name="Van de Peer Y."/>
            <person name="Miranda-Saavedra D."/>
            <person name="Barton G.J."/>
            <person name="Westrop G.D."/>
            <person name="Mueller S."/>
            <person name="Dessi D."/>
            <person name="Fiori P.L."/>
            <person name="Ren Q."/>
            <person name="Paulsen I."/>
            <person name="Zhang H."/>
            <person name="Bastida-Corcuera F.D."/>
            <person name="Simoes-Barbosa A."/>
            <person name="Brown M.T."/>
            <person name="Hayes R.D."/>
            <person name="Mukherjee M."/>
            <person name="Okumura C.Y."/>
            <person name="Schneider R."/>
            <person name="Smith A.J."/>
            <person name="Vanacova S."/>
            <person name="Villalvazo M."/>
            <person name="Haas B.J."/>
            <person name="Pertea M."/>
            <person name="Feldblyum T.V."/>
            <person name="Utterback T.R."/>
            <person name="Shu C.L."/>
            <person name="Osoegawa K."/>
            <person name="de Jong P.J."/>
            <person name="Hrdy I."/>
            <person name="Horvathova L."/>
            <person name="Zubacova Z."/>
            <person name="Dolezal P."/>
            <person name="Malik S.B."/>
            <person name="Logsdon J.M. Jr."/>
            <person name="Henze K."/>
            <person name="Gupta A."/>
            <person name="Wang C.C."/>
            <person name="Dunne R.L."/>
            <person name="Upcroft J.A."/>
            <person name="Upcroft P."/>
            <person name="White O."/>
            <person name="Salzberg S.L."/>
            <person name="Tang P."/>
            <person name="Chiu C.-H."/>
            <person name="Lee Y.-S."/>
            <person name="Embley T.M."/>
            <person name="Coombs G.H."/>
            <person name="Mottram J.C."/>
            <person name="Tachezy J."/>
            <person name="Fraser-Liggett C.M."/>
            <person name="Johnson P.J."/>
        </authorList>
    </citation>
    <scope>NUCLEOTIDE SEQUENCE [LARGE SCALE GENOMIC DNA]</scope>
    <source>
        <strain evidence="3">G3</strain>
    </source>
</reference>
<keyword evidence="2" id="KW-0677">Repeat</keyword>
<proteinExistence type="predicted"/>
<dbReference type="InParanoid" id="A2F522"/>
<dbReference type="VEuPathDB" id="TrichDB:TVAGG3_0594810"/>